<dbReference type="PANTHER" id="PTHR48077:SF6">
    <property type="entry name" value="TRYPTOPHAN SYNTHASE"/>
    <property type="match status" value="1"/>
</dbReference>
<proteinExistence type="inferred from homology"/>
<accession>A0A7J3ZJ96</accession>
<comment type="similarity">
    <text evidence="4 12">Belongs to the TrpB family.</text>
</comment>
<feature type="modified residue" description="N6-(pyridoxal phosphate)lysine" evidence="12">
    <location>
        <position position="112"/>
    </location>
</feature>
<evidence type="ECO:0000256" key="6">
    <source>
        <dbReference type="ARBA" id="ARBA00022605"/>
    </source>
</evidence>
<protein>
    <recommendedName>
        <fullName evidence="12">Tryptophan synthase beta chain</fullName>
        <ecNumber evidence="12">4.2.1.20</ecNumber>
    </recommendedName>
</protein>
<dbReference type="Pfam" id="PF00291">
    <property type="entry name" value="PALP"/>
    <property type="match status" value="1"/>
</dbReference>
<dbReference type="InterPro" id="IPR006316">
    <property type="entry name" value="Trp_synth_b-like"/>
</dbReference>
<keyword evidence="10 12" id="KW-0456">Lyase</keyword>
<comment type="pathway">
    <text evidence="3 12">Amino-acid biosynthesis; L-tryptophan biosynthesis; L-tryptophan from chorismate: step 5/5.</text>
</comment>
<comment type="subunit">
    <text evidence="5 12">Tetramer of two alpha and two beta chains.</text>
</comment>
<evidence type="ECO:0000256" key="2">
    <source>
        <dbReference type="ARBA" id="ARBA00002786"/>
    </source>
</evidence>
<dbReference type="InterPro" id="IPR006653">
    <property type="entry name" value="Trp_synth_b_CS"/>
</dbReference>
<organism evidence="14">
    <name type="scientific">Fervidicoccus fontis</name>
    <dbReference type="NCBI Taxonomy" id="683846"/>
    <lineage>
        <taxon>Archaea</taxon>
        <taxon>Thermoproteota</taxon>
        <taxon>Thermoprotei</taxon>
        <taxon>Fervidicoccales</taxon>
        <taxon>Fervidicoccaceae</taxon>
        <taxon>Fervidicoccus</taxon>
    </lineage>
</organism>
<dbReference type="InterPro" id="IPR001926">
    <property type="entry name" value="TrpB-like_PALP"/>
</dbReference>
<evidence type="ECO:0000256" key="11">
    <source>
        <dbReference type="ARBA" id="ARBA00049047"/>
    </source>
</evidence>
<keyword evidence="7 12" id="KW-0822">Tryptophan biosynthesis</keyword>
<evidence type="ECO:0000256" key="4">
    <source>
        <dbReference type="ARBA" id="ARBA00009982"/>
    </source>
</evidence>
<keyword evidence="9 12" id="KW-0057">Aromatic amino acid biosynthesis</keyword>
<dbReference type="InterPro" id="IPR023026">
    <property type="entry name" value="Trp_synth_beta/beta-like"/>
</dbReference>
<name>A0A7J3ZJ96_9CREN</name>
<dbReference type="PANTHER" id="PTHR48077">
    <property type="entry name" value="TRYPTOPHAN SYNTHASE-RELATED"/>
    <property type="match status" value="1"/>
</dbReference>
<evidence type="ECO:0000256" key="7">
    <source>
        <dbReference type="ARBA" id="ARBA00022822"/>
    </source>
</evidence>
<keyword evidence="6 12" id="KW-0028">Amino-acid biosynthesis</keyword>
<evidence type="ECO:0000256" key="9">
    <source>
        <dbReference type="ARBA" id="ARBA00023141"/>
    </source>
</evidence>
<dbReference type="AlphaFoldDB" id="A0A7J3ZJ96"/>
<gene>
    <name evidence="12" type="primary">trpB</name>
    <name evidence="14" type="ORF">ENM78_01445</name>
</gene>
<evidence type="ECO:0000256" key="8">
    <source>
        <dbReference type="ARBA" id="ARBA00022898"/>
    </source>
</evidence>
<dbReference type="EMBL" id="DRZC01000020">
    <property type="protein sequence ID" value="HHQ80119.1"/>
    <property type="molecule type" value="Genomic_DNA"/>
</dbReference>
<comment type="caution">
    <text evidence="14">The sequence shown here is derived from an EMBL/GenBank/DDBJ whole genome shotgun (WGS) entry which is preliminary data.</text>
</comment>
<reference evidence="14" key="1">
    <citation type="journal article" date="2020" name="mSystems">
        <title>Genome- and Community-Level Interaction Insights into Carbon Utilization and Element Cycling Functions of Hydrothermarchaeota in Hydrothermal Sediment.</title>
        <authorList>
            <person name="Zhou Z."/>
            <person name="Liu Y."/>
            <person name="Xu W."/>
            <person name="Pan J."/>
            <person name="Luo Z.H."/>
            <person name="Li M."/>
        </authorList>
    </citation>
    <scope>NUCLEOTIDE SEQUENCE [LARGE SCALE GENOMIC DNA]</scope>
    <source>
        <strain evidence="14">SpSt-1116</strain>
    </source>
</reference>
<dbReference type="PROSITE" id="PS00168">
    <property type="entry name" value="TRP_SYNTHASE_BETA"/>
    <property type="match status" value="1"/>
</dbReference>
<dbReference type="GO" id="GO:0005737">
    <property type="term" value="C:cytoplasm"/>
    <property type="evidence" value="ECO:0007669"/>
    <property type="project" value="TreeGrafter"/>
</dbReference>
<dbReference type="PIRSF" id="PIRSF500824">
    <property type="entry name" value="TrpB_prok"/>
    <property type="match status" value="1"/>
</dbReference>
<dbReference type="GO" id="GO:0004834">
    <property type="term" value="F:tryptophan synthase activity"/>
    <property type="evidence" value="ECO:0007669"/>
    <property type="project" value="UniProtKB-UniRule"/>
</dbReference>
<comment type="cofactor">
    <cofactor evidence="1 12">
        <name>pyridoxal 5'-phosphate</name>
        <dbReference type="ChEBI" id="CHEBI:597326"/>
    </cofactor>
</comment>
<dbReference type="SUPFAM" id="SSF53686">
    <property type="entry name" value="Tryptophan synthase beta subunit-like PLP-dependent enzymes"/>
    <property type="match status" value="1"/>
</dbReference>
<feature type="domain" description="Tryptophan synthase beta chain-like PALP" evidence="13">
    <location>
        <begin position="77"/>
        <end position="411"/>
    </location>
</feature>
<dbReference type="InterPro" id="IPR036052">
    <property type="entry name" value="TrpB-like_PALP_sf"/>
</dbReference>
<evidence type="ECO:0000256" key="3">
    <source>
        <dbReference type="ARBA" id="ARBA00004733"/>
    </source>
</evidence>
<dbReference type="EC" id="4.2.1.20" evidence="12"/>
<comment type="catalytic activity">
    <reaction evidence="11 12">
        <text>(1S,2R)-1-C-(indol-3-yl)glycerol 3-phosphate + L-serine = D-glyceraldehyde 3-phosphate + L-tryptophan + H2O</text>
        <dbReference type="Rhea" id="RHEA:10532"/>
        <dbReference type="ChEBI" id="CHEBI:15377"/>
        <dbReference type="ChEBI" id="CHEBI:33384"/>
        <dbReference type="ChEBI" id="CHEBI:57912"/>
        <dbReference type="ChEBI" id="CHEBI:58866"/>
        <dbReference type="ChEBI" id="CHEBI:59776"/>
        <dbReference type="EC" id="4.2.1.20"/>
    </reaction>
</comment>
<evidence type="ECO:0000256" key="1">
    <source>
        <dbReference type="ARBA" id="ARBA00001933"/>
    </source>
</evidence>
<evidence type="ECO:0000256" key="10">
    <source>
        <dbReference type="ARBA" id="ARBA00023239"/>
    </source>
</evidence>
<dbReference type="GO" id="GO:0030170">
    <property type="term" value="F:pyridoxal phosphate binding"/>
    <property type="evidence" value="ECO:0007669"/>
    <property type="project" value="InterPro"/>
</dbReference>
<keyword evidence="8 12" id="KW-0663">Pyridoxal phosphate</keyword>
<comment type="function">
    <text evidence="2 12">The beta subunit is responsible for the synthesis of L-tryptophan from indole and L-serine.</text>
</comment>
<evidence type="ECO:0000313" key="14">
    <source>
        <dbReference type="EMBL" id="HHQ80119.1"/>
    </source>
</evidence>
<dbReference type="Gene3D" id="3.40.50.1100">
    <property type="match status" value="2"/>
</dbReference>
<sequence>MVDIPKKFLAEVLPTHWYNVVPDLPKPLPPPIDPQETSSRIDLLRNVLPRKALRQEFTVDRFIKIPEEVREKYEVLGRPTPLFRAKALEERLKTPARIYFKFEGALPTGSHKVNTAVPQVFYAHSEGINHVTTETGAGQWGAAVALASALYKVGATVFMVRASYEQKPSRRALMEFYGARVVSSPSKLTKIGGEVLEKCPDHPGSLGVAISEAIEYALENGCRYVMGSVMNFVLTHQSVIGLEAMKQLEIIGEEPDVLVACVGGGSNFGGLVYPFIGLKNNKKVEFIAAGSSEVPKFSKGEYRYDYPDTAGLLPLLKMITLGKDFVPPPIYSGGLRYHGLAPSLSLLISEGVVKWVEYSEKEVLEAALLFARVQGIVPAPESAHAVKAVIDIALEARKRGEKPTIVLSVSGHGLLDIENYRNMMQRHKSLVAIA</sequence>
<dbReference type="GO" id="GO:0052684">
    <property type="term" value="F:L-serine hydro-lyase (adding indole, L-tryptophan-forming) activity"/>
    <property type="evidence" value="ECO:0007669"/>
    <property type="project" value="TreeGrafter"/>
</dbReference>
<dbReference type="NCBIfam" id="NF009057">
    <property type="entry name" value="PRK12391.1"/>
    <property type="match status" value="1"/>
</dbReference>
<dbReference type="UniPathway" id="UPA00035">
    <property type="reaction ID" value="UER00044"/>
</dbReference>
<evidence type="ECO:0000259" key="13">
    <source>
        <dbReference type="Pfam" id="PF00291"/>
    </source>
</evidence>
<evidence type="ECO:0000256" key="5">
    <source>
        <dbReference type="ARBA" id="ARBA00011270"/>
    </source>
</evidence>
<dbReference type="PIRSF" id="PIRSF001413">
    <property type="entry name" value="Trp_syn_beta"/>
    <property type="match status" value="1"/>
</dbReference>
<evidence type="ECO:0000256" key="12">
    <source>
        <dbReference type="HAMAP-Rule" id="MF_00133"/>
    </source>
</evidence>
<dbReference type="NCBIfam" id="TIGR01415">
    <property type="entry name" value="trpB_rel"/>
    <property type="match status" value="1"/>
</dbReference>
<dbReference type="HAMAP" id="MF_00133">
    <property type="entry name" value="Trp_synth_beta"/>
    <property type="match status" value="1"/>
</dbReference>